<dbReference type="AlphaFoldDB" id="L8WQS8"/>
<evidence type="ECO:0000313" key="2">
    <source>
        <dbReference type="Proteomes" id="UP000011668"/>
    </source>
</evidence>
<comment type="caution">
    <text evidence="1">The sequence shown here is derived from an EMBL/GenBank/DDBJ whole genome shotgun (WGS) entry which is preliminary data.</text>
</comment>
<gene>
    <name evidence="1" type="ORF">AG1IA_05615</name>
</gene>
<evidence type="ECO:0000313" key="1">
    <source>
        <dbReference type="EMBL" id="ELU40345.1"/>
    </source>
</evidence>
<proteinExistence type="predicted"/>
<dbReference type="EMBL" id="AFRT01001444">
    <property type="protein sequence ID" value="ELU40345.1"/>
    <property type="molecule type" value="Genomic_DNA"/>
</dbReference>
<name>L8WQS8_THACA</name>
<reference evidence="1 2" key="1">
    <citation type="journal article" date="2013" name="Nat. Commun.">
        <title>The evolution and pathogenic mechanisms of the rice sheath blight pathogen.</title>
        <authorList>
            <person name="Zheng A."/>
            <person name="Lin R."/>
            <person name="Xu L."/>
            <person name="Qin P."/>
            <person name="Tang C."/>
            <person name="Ai P."/>
            <person name="Zhang D."/>
            <person name="Liu Y."/>
            <person name="Sun Z."/>
            <person name="Feng H."/>
            <person name="Wang Y."/>
            <person name="Chen Y."/>
            <person name="Liang X."/>
            <person name="Fu R."/>
            <person name="Li Q."/>
            <person name="Zhang J."/>
            <person name="Yu X."/>
            <person name="Xie Z."/>
            <person name="Ding L."/>
            <person name="Guan P."/>
            <person name="Tang J."/>
            <person name="Liang Y."/>
            <person name="Wang S."/>
            <person name="Deng Q."/>
            <person name="Li S."/>
            <person name="Zhu J."/>
            <person name="Wang L."/>
            <person name="Liu H."/>
            <person name="Li P."/>
        </authorList>
    </citation>
    <scope>NUCLEOTIDE SEQUENCE [LARGE SCALE GENOMIC DNA]</scope>
    <source>
        <strain evidence="2">AG-1 IA</strain>
    </source>
</reference>
<dbReference type="Proteomes" id="UP000011668">
    <property type="component" value="Unassembled WGS sequence"/>
</dbReference>
<dbReference type="HOGENOM" id="CLU_3015822_0_0_1"/>
<accession>L8WQS8</accession>
<protein>
    <submittedName>
        <fullName evidence="1">Uncharacterized protein</fullName>
    </submittedName>
</protein>
<keyword evidence="2" id="KW-1185">Reference proteome</keyword>
<sequence length="56" mass="6234">MWIGTTFQIRAMLGISKAHAAFESLRSPDYGPFGMTKAVQKFVSRTEALNTEEKAL</sequence>
<organism evidence="1 2">
    <name type="scientific">Thanatephorus cucumeris (strain AG1-IA)</name>
    <name type="common">Rice sheath blight fungus</name>
    <name type="synonym">Rhizoctonia solani</name>
    <dbReference type="NCBI Taxonomy" id="983506"/>
    <lineage>
        <taxon>Eukaryota</taxon>
        <taxon>Fungi</taxon>
        <taxon>Dikarya</taxon>
        <taxon>Basidiomycota</taxon>
        <taxon>Agaricomycotina</taxon>
        <taxon>Agaricomycetes</taxon>
        <taxon>Cantharellales</taxon>
        <taxon>Ceratobasidiaceae</taxon>
        <taxon>Rhizoctonia</taxon>
        <taxon>Rhizoctonia solani AG-1</taxon>
    </lineage>
</organism>